<dbReference type="SUPFAM" id="SSF55811">
    <property type="entry name" value="Nudix"/>
    <property type="match status" value="1"/>
</dbReference>
<dbReference type="PROSITE" id="PS51462">
    <property type="entry name" value="NUDIX"/>
    <property type="match status" value="1"/>
</dbReference>
<dbReference type="EMBL" id="JASJQH010007859">
    <property type="protein sequence ID" value="KAK9700970.1"/>
    <property type="molecule type" value="Genomic_DNA"/>
</dbReference>
<dbReference type="CDD" id="cd18888">
    <property type="entry name" value="NUDIX_ADPRase_Nudt5"/>
    <property type="match status" value="1"/>
</dbReference>
<protein>
    <recommendedName>
        <fullName evidence="2">Nudix hydrolase domain-containing protein</fullName>
    </recommendedName>
</protein>
<feature type="domain" description="Nudix hydrolase" evidence="2">
    <location>
        <begin position="64"/>
        <end position="194"/>
    </location>
</feature>
<keyword evidence="1" id="KW-0378">Hydrolase</keyword>
<dbReference type="InterPro" id="IPR000086">
    <property type="entry name" value="NUDIX_hydrolase_dom"/>
</dbReference>
<dbReference type="Proteomes" id="UP001479436">
    <property type="component" value="Unassembled WGS sequence"/>
</dbReference>
<sequence>MTKISLNLPIITQNPQPTEKLGNGQWLGLERIYYTLPNTGEIRQWEVCRRASVNTTKMESKKEEINAVDVVAIIHQEKQKSIVLVVQYRPAVDTFTIEFPSGLIDKDEDVKAAALRELKEETGYVGELLNISPTICYEPGLTDSCCKLAFVKIDPTIEVNQNPTPTLEADEWSLQTIVLPCDENLLDILKDLQADKPHLVVDSRLYTFALGLATSKYL</sequence>
<dbReference type="PANTHER" id="PTHR11839">
    <property type="entry name" value="UDP/ADP-SUGAR PYROPHOSPHATASE"/>
    <property type="match status" value="1"/>
</dbReference>
<evidence type="ECO:0000259" key="2">
    <source>
        <dbReference type="PROSITE" id="PS51462"/>
    </source>
</evidence>
<dbReference type="InterPro" id="IPR020084">
    <property type="entry name" value="NUDIX_hydrolase_CS"/>
</dbReference>
<comment type="caution">
    <text evidence="3">The sequence shown here is derived from an EMBL/GenBank/DDBJ whole genome shotgun (WGS) entry which is preliminary data.</text>
</comment>
<evidence type="ECO:0000313" key="4">
    <source>
        <dbReference type="Proteomes" id="UP001479436"/>
    </source>
</evidence>
<organism evidence="3 4">
    <name type="scientific">Basidiobolus ranarum</name>
    <dbReference type="NCBI Taxonomy" id="34480"/>
    <lineage>
        <taxon>Eukaryota</taxon>
        <taxon>Fungi</taxon>
        <taxon>Fungi incertae sedis</taxon>
        <taxon>Zoopagomycota</taxon>
        <taxon>Entomophthoromycotina</taxon>
        <taxon>Basidiobolomycetes</taxon>
        <taxon>Basidiobolales</taxon>
        <taxon>Basidiobolaceae</taxon>
        <taxon>Basidiobolus</taxon>
    </lineage>
</organism>
<dbReference type="PANTHER" id="PTHR11839:SF1">
    <property type="entry name" value="ADP-SUGAR PYROPHOSPHATASE"/>
    <property type="match status" value="1"/>
</dbReference>
<proteinExistence type="predicted"/>
<dbReference type="InterPro" id="IPR015797">
    <property type="entry name" value="NUDIX_hydrolase-like_dom_sf"/>
</dbReference>
<reference evidence="3 4" key="1">
    <citation type="submission" date="2023-04" db="EMBL/GenBank/DDBJ databases">
        <title>Genome of Basidiobolus ranarum AG-B5.</title>
        <authorList>
            <person name="Stajich J.E."/>
            <person name="Carter-House D."/>
            <person name="Gryganskyi A."/>
        </authorList>
    </citation>
    <scope>NUCLEOTIDE SEQUENCE [LARGE SCALE GENOMIC DNA]</scope>
    <source>
        <strain evidence="3 4">AG-B5</strain>
    </source>
</reference>
<name>A0ABR2VT40_9FUNG</name>
<accession>A0ABR2VT40</accession>
<evidence type="ECO:0000313" key="3">
    <source>
        <dbReference type="EMBL" id="KAK9700970.1"/>
    </source>
</evidence>
<dbReference type="PROSITE" id="PS00893">
    <property type="entry name" value="NUDIX_BOX"/>
    <property type="match status" value="1"/>
</dbReference>
<dbReference type="Gene3D" id="3.90.79.10">
    <property type="entry name" value="Nucleoside Triphosphate Pyrophosphohydrolase"/>
    <property type="match status" value="1"/>
</dbReference>
<evidence type="ECO:0000256" key="1">
    <source>
        <dbReference type="ARBA" id="ARBA00022801"/>
    </source>
</evidence>
<gene>
    <name evidence="3" type="ORF">K7432_011958</name>
</gene>
<dbReference type="Pfam" id="PF00293">
    <property type="entry name" value="NUDIX"/>
    <property type="match status" value="1"/>
</dbReference>
<keyword evidence="4" id="KW-1185">Reference proteome</keyword>